<dbReference type="GO" id="GO:0004175">
    <property type="term" value="F:endopeptidase activity"/>
    <property type="evidence" value="ECO:0007669"/>
    <property type="project" value="UniProtKB-ARBA"/>
</dbReference>
<organism evidence="3 4">
    <name type="scientific">Geotoga petraea</name>
    <dbReference type="NCBI Taxonomy" id="28234"/>
    <lineage>
        <taxon>Bacteria</taxon>
        <taxon>Thermotogati</taxon>
        <taxon>Thermotogota</taxon>
        <taxon>Thermotogae</taxon>
        <taxon>Petrotogales</taxon>
        <taxon>Petrotogaceae</taxon>
        <taxon>Geotoga</taxon>
    </lineage>
</organism>
<dbReference type="STRING" id="28234.SAMN04488588_1664"/>
<feature type="transmembrane region" description="Helical" evidence="1">
    <location>
        <begin position="208"/>
        <end position="230"/>
    </location>
</feature>
<feature type="transmembrane region" description="Helical" evidence="1">
    <location>
        <begin position="130"/>
        <end position="148"/>
    </location>
</feature>
<dbReference type="AlphaFoldDB" id="A0A1G6NVY2"/>
<keyword evidence="3" id="KW-0645">Protease</keyword>
<feature type="domain" description="CAAX prenyl protease 2/Lysostaphin resistance protein A-like" evidence="2">
    <location>
        <begin position="130"/>
        <end position="220"/>
    </location>
</feature>
<proteinExistence type="predicted"/>
<feature type="transmembrane region" description="Helical" evidence="1">
    <location>
        <begin position="60"/>
        <end position="81"/>
    </location>
</feature>
<evidence type="ECO:0000256" key="1">
    <source>
        <dbReference type="SAM" id="Phobius"/>
    </source>
</evidence>
<dbReference type="GO" id="GO:0080120">
    <property type="term" value="P:CAAX-box protein maturation"/>
    <property type="evidence" value="ECO:0007669"/>
    <property type="project" value="UniProtKB-ARBA"/>
</dbReference>
<dbReference type="InterPro" id="IPR003675">
    <property type="entry name" value="Rce1/LyrA-like_dom"/>
</dbReference>
<keyword evidence="1" id="KW-0472">Membrane</keyword>
<evidence type="ECO:0000313" key="3">
    <source>
        <dbReference type="EMBL" id="SDC71417.1"/>
    </source>
</evidence>
<dbReference type="Proteomes" id="UP000199322">
    <property type="component" value="Unassembled WGS sequence"/>
</dbReference>
<feature type="transmembrane region" description="Helical" evidence="1">
    <location>
        <begin position="160"/>
        <end position="178"/>
    </location>
</feature>
<dbReference type="Pfam" id="PF02517">
    <property type="entry name" value="Rce1-like"/>
    <property type="match status" value="1"/>
</dbReference>
<protein>
    <submittedName>
        <fullName evidence="3">CAAX protease self-immunity</fullName>
    </submittedName>
</protein>
<keyword evidence="1" id="KW-0812">Transmembrane</keyword>
<gene>
    <name evidence="3" type="ORF">SAMN04488588_1664</name>
</gene>
<feature type="transmembrane region" description="Helical" evidence="1">
    <location>
        <begin position="6"/>
        <end position="39"/>
    </location>
</feature>
<reference evidence="3 4" key="1">
    <citation type="submission" date="2016-10" db="EMBL/GenBank/DDBJ databases">
        <authorList>
            <person name="de Groot N.N."/>
        </authorList>
    </citation>
    <scope>NUCLEOTIDE SEQUENCE [LARGE SCALE GENOMIC DNA]</scope>
    <source>
        <strain evidence="3 4">WG14</strain>
    </source>
</reference>
<keyword evidence="4" id="KW-1185">Reference proteome</keyword>
<dbReference type="EMBL" id="FMYV01000006">
    <property type="protein sequence ID" value="SDC71417.1"/>
    <property type="molecule type" value="Genomic_DNA"/>
</dbReference>
<name>A0A1G6NVY2_9BACT</name>
<keyword evidence="3" id="KW-0378">Hydrolase</keyword>
<sequence length="231" mass="27600">MDKKIFLLIILFLVSVKIINLFFPYKIIMIFFIFILFYFLYKNKKYLKMISFSWIEKSKIVKATFEIIIYTFIALFISFFLEYLAGLNNNVFDILSKEREFIRVITSFNIKSIEIPFFEMDNTFINTMDYILSLLILPIMAIYEEVLFRGVIYGLLKKHFKINIIISVLITSILFTLFHLRFTYMGIIDLIIVSAFFNYIYIRKQNLLYPIIVHLLYNIFGLFVVALSILN</sequence>
<feature type="transmembrane region" description="Helical" evidence="1">
    <location>
        <begin position="184"/>
        <end position="201"/>
    </location>
</feature>
<dbReference type="GO" id="GO:0006508">
    <property type="term" value="P:proteolysis"/>
    <property type="evidence" value="ECO:0007669"/>
    <property type="project" value="UniProtKB-KW"/>
</dbReference>
<accession>A0A1G6NVY2</accession>
<evidence type="ECO:0000313" key="4">
    <source>
        <dbReference type="Proteomes" id="UP000199322"/>
    </source>
</evidence>
<evidence type="ECO:0000259" key="2">
    <source>
        <dbReference type="Pfam" id="PF02517"/>
    </source>
</evidence>
<keyword evidence="1" id="KW-1133">Transmembrane helix</keyword>